<dbReference type="AlphaFoldDB" id="A0A936YRI0"/>
<gene>
    <name evidence="1" type="ORF">JJB09_26305</name>
</gene>
<comment type="caution">
    <text evidence="1">The sequence shown here is derived from an EMBL/GenBank/DDBJ whole genome shotgun (WGS) entry which is preliminary data.</text>
</comment>
<organism evidence="1 2">
    <name type="scientific">Rhizobium setariae</name>
    <dbReference type="NCBI Taxonomy" id="2801340"/>
    <lineage>
        <taxon>Bacteria</taxon>
        <taxon>Pseudomonadati</taxon>
        <taxon>Pseudomonadota</taxon>
        <taxon>Alphaproteobacteria</taxon>
        <taxon>Hyphomicrobiales</taxon>
        <taxon>Rhizobiaceae</taxon>
        <taxon>Rhizobium/Agrobacterium group</taxon>
        <taxon>Rhizobium</taxon>
    </lineage>
</organism>
<proteinExistence type="predicted"/>
<evidence type="ECO:0000313" key="2">
    <source>
        <dbReference type="Proteomes" id="UP000633219"/>
    </source>
</evidence>
<dbReference type="RefSeq" id="WP_201664067.1">
    <property type="nucleotide sequence ID" value="NZ_JAEQNC010000028.1"/>
</dbReference>
<protein>
    <submittedName>
        <fullName evidence="1">Uncharacterized protein</fullName>
    </submittedName>
</protein>
<dbReference type="Proteomes" id="UP000633219">
    <property type="component" value="Unassembled WGS sequence"/>
</dbReference>
<reference evidence="1" key="1">
    <citation type="submission" date="2021-01" db="EMBL/GenBank/DDBJ databases">
        <title>Rhizobium sp. strain KVB221 16S ribosomal RNA gene Genome sequencing and assembly.</title>
        <authorList>
            <person name="Kang M."/>
        </authorList>
    </citation>
    <scope>NUCLEOTIDE SEQUENCE</scope>
    <source>
        <strain evidence="1">KVB221</strain>
    </source>
</reference>
<dbReference type="EMBL" id="JAEQNC010000028">
    <property type="protein sequence ID" value="MBL0375524.1"/>
    <property type="molecule type" value="Genomic_DNA"/>
</dbReference>
<accession>A0A936YRI0</accession>
<evidence type="ECO:0000313" key="1">
    <source>
        <dbReference type="EMBL" id="MBL0375524.1"/>
    </source>
</evidence>
<sequence>MPSITLRAPQKSQSQAQPHCHGQVRLMVTVAKMIEYLPKTNEFLVKTGTAYQERSVVTVLDKGGFVALQDGEMYAAGSGLLGVKSIPVVAAASLSSSDSTNSGNGHQTSAGIAVHSYSKSRLILKSFSLTSRSCRQGTVECAVRPRKLIEINVLHQFAQESDL</sequence>
<name>A0A936YRI0_9HYPH</name>
<keyword evidence="2" id="KW-1185">Reference proteome</keyword>